<dbReference type="RefSeq" id="WP_166511750.1">
    <property type="nucleotide sequence ID" value="NZ_VNHM01000008.1"/>
</dbReference>
<name>A0A5S4ZRY6_9FIRM</name>
<protein>
    <submittedName>
        <fullName evidence="2">Thiol-disulfide isomerase/thioredoxin</fullName>
    </submittedName>
</protein>
<dbReference type="InterPro" id="IPR050553">
    <property type="entry name" value="Thioredoxin_ResA/DsbE_sf"/>
</dbReference>
<dbReference type="GO" id="GO:0016491">
    <property type="term" value="F:oxidoreductase activity"/>
    <property type="evidence" value="ECO:0007669"/>
    <property type="project" value="InterPro"/>
</dbReference>
<dbReference type="PANTHER" id="PTHR42852">
    <property type="entry name" value="THIOL:DISULFIDE INTERCHANGE PROTEIN DSBE"/>
    <property type="match status" value="1"/>
</dbReference>
<evidence type="ECO:0000313" key="3">
    <source>
        <dbReference type="Proteomes" id="UP000323166"/>
    </source>
</evidence>
<dbReference type="InterPro" id="IPR013766">
    <property type="entry name" value="Thioredoxin_domain"/>
</dbReference>
<keyword evidence="2" id="KW-0413">Isomerase</keyword>
<dbReference type="GO" id="GO:0016209">
    <property type="term" value="F:antioxidant activity"/>
    <property type="evidence" value="ECO:0007669"/>
    <property type="project" value="InterPro"/>
</dbReference>
<keyword evidence="3" id="KW-1185">Reference proteome</keyword>
<dbReference type="Proteomes" id="UP000323166">
    <property type="component" value="Unassembled WGS sequence"/>
</dbReference>
<reference evidence="2 3" key="1">
    <citation type="submission" date="2019-07" db="EMBL/GenBank/DDBJ databases">
        <title>Genomic Encyclopedia of Type Strains, Phase I: the one thousand microbial genomes (KMG-I) project.</title>
        <authorList>
            <person name="Kyrpides N."/>
        </authorList>
    </citation>
    <scope>NUCLEOTIDE SEQUENCE [LARGE SCALE GENOMIC DNA]</scope>
    <source>
        <strain evidence="2 3">DSM 6562</strain>
    </source>
</reference>
<dbReference type="PROSITE" id="PS00194">
    <property type="entry name" value="THIOREDOXIN_1"/>
    <property type="match status" value="1"/>
</dbReference>
<proteinExistence type="predicted"/>
<accession>A0A5S4ZRY6</accession>
<feature type="domain" description="Thioredoxin" evidence="1">
    <location>
        <begin position="55"/>
        <end position="206"/>
    </location>
</feature>
<dbReference type="EMBL" id="VNHM01000008">
    <property type="protein sequence ID" value="TYO95410.1"/>
    <property type="molecule type" value="Genomic_DNA"/>
</dbReference>
<dbReference type="PROSITE" id="PS51352">
    <property type="entry name" value="THIOREDOXIN_2"/>
    <property type="match status" value="1"/>
</dbReference>
<dbReference type="GO" id="GO:0016853">
    <property type="term" value="F:isomerase activity"/>
    <property type="evidence" value="ECO:0007669"/>
    <property type="project" value="UniProtKB-KW"/>
</dbReference>
<dbReference type="AlphaFoldDB" id="A0A5S4ZRY6"/>
<dbReference type="Pfam" id="PF00578">
    <property type="entry name" value="AhpC-TSA"/>
    <property type="match status" value="1"/>
</dbReference>
<gene>
    <name evidence="2" type="ORF">LX24_01761</name>
</gene>
<dbReference type="Gene3D" id="3.40.30.10">
    <property type="entry name" value="Glutaredoxin"/>
    <property type="match status" value="1"/>
</dbReference>
<dbReference type="CDD" id="cd02966">
    <property type="entry name" value="TlpA_like_family"/>
    <property type="match status" value="1"/>
</dbReference>
<dbReference type="InterPro" id="IPR017937">
    <property type="entry name" value="Thioredoxin_CS"/>
</dbReference>
<sequence>MRPKIITVLVVAVIVAAGVWLAMKGNNQAAVNPPVTRLAGEVAVSLPAGSKQKELQRGHMPPDFYIIRENLQNRDRQSNQAEQQIYALSDFAGKYVLINFWNTWCPPCREEMPGLNRLYQDYAQENVEFLFINITGRENSVADVETFLAENNYSLPVYLDRRGEVTALYGGVPAIPTTVIVDPRGQVVYAAAGPVTYEKAKSLLGF</sequence>
<evidence type="ECO:0000259" key="1">
    <source>
        <dbReference type="PROSITE" id="PS51352"/>
    </source>
</evidence>
<comment type="caution">
    <text evidence="2">The sequence shown here is derived from an EMBL/GenBank/DDBJ whole genome shotgun (WGS) entry which is preliminary data.</text>
</comment>
<dbReference type="InterPro" id="IPR036249">
    <property type="entry name" value="Thioredoxin-like_sf"/>
</dbReference>
<evidence type="ECO:0000313" key="2">
    <source>
        <dbReference type="EMBL" id="TYO95410.1"/>
    </source>
</evidence>
<dbReference type="InterPro" id="IPR000866">
    <property type="entry name" value="AhpC/TSA"/>
</dbReference>
<organism evidence="2 3">
    <name type="scientific">Desulfallas thermosapovorans DSM 6562</name>
    <dbReference type="NCBI Taxonomy" id="1121431"/>
    <lineage>
        <taxon>Bacteria</taxon>
        <taxon>Bacillati</taxon>
        <taxon>Bacillota</taxon>
        <taxon>Clostridia</taxon>
        <taxon>Eubacteriales</taxon>
        <taxon>Desulfallaceae</taxon>
        <taxon>Desulfallas</taxon>
    </lineage>
</organism>
<dbReference type="SUPFAM" id="SSF52833">
    <property type="entry name" value="Thioredoxin-like"/>
    <property type="match status" value="1"/>
</dbReference>
<dbReference type="PANTHER" id="PTHR42852:SF17">
    <property type="entry name" value="THIOREDOXIN-LIKE PROTEIN HI_1115"/>
    <property type="match status" value="1"/>
</dbReference>